<dbReference type="Gene3D" id="3.40.50.10140">
    <property type="entry name" value="Toll/interleukin-1 receptor homology (TIR) domain"/>
    <property type="match status" value="1"/>
</dbReference>
<accession>A0ABD3L6W0</accession>
<dbReference type="InterPro" id="IPR035897">
    <property type="entry name" value="Toll_tir_struct_dom_sf"/>
</dbReference>
<evidence type="ECO:0000313" key="3">
    <source>
        <dbReference type="Proteomes" id="UP001634007"/>
    </source>
</evidence>
<comment type="caution">
    <text evidence="2">The sequence shown here is derived from an EMBL/GenBank/DDBJ whole genome shotgun (WGS) entry which is preliminary data.</text>
</comment>
<dbReference type="AlphaFoldDB" id="A0ABD3L6W0"/>
<name>A0ABD3L6W0_EUCGL</name>
<organism evidence="2 3">
    <name type="scientific">Eucalyptus globulus</name>
    <name type="common">Tasmanian blue gum</name>
    <dbReference type="NCBI Taxonomy" id="34317"/>
    <lineage>
        <taxon>Eukaryota</taxon>
        <taxon>Viridiplantae</taxon>
        <taxon>Streptophyta</taxon>
        <taxon>Embryophyta</taxon>
        <taxon>Tracheophyta</taxon>
        <taxon>Spermatophyta</taxon>
        <taxon>Magnoliopsida</taxon>
        <taxon>eudicotyledons</taxon>
        <taxon>Gunneridae</taxon>
        <taxon>Pentapetalae</taxon>
        <taxon>rosids</taxon>
        <taxon>malvids</taxon>
        <taxon>Myrtales</taxon>
        <taxon>Myrtaceae</taxon>
        <taxon>Myrtoideae</taxon>
        <taxon>Eucalypteae</taxon>
        <taxon>Eucalyptus</taxon>
    </lineage>
</organism>
<sequence length="115" mass="13108">MVECSKTRRQNIMPIFYDVTPAEVRYQIGSYEEAFLSHKEKFGANVSKWKAALNHVANLNGWDNSKENRGEGELVDEIVKKVMDELKTVASKVDNIMAWEREGPQDGPLPLHNAF</sequence>
<protein>
    <recommendedName>
        <fullName evidence="1">TIR domain-containing protein</fullName>
    </recommendedName>
</protein>
<dbReference type="InterPro" id="IPR000157">
    <property type="entry name" value="TIR_dom"/>
</dbReference>
<dbReference type="Pfam" id="PF01582">
    <property type="entry name" value="TIR"/>
    <property type="match status" value="1"/>
</dbReference>
<dbReference type="EMBL" id="JBJKBG010000003">
    <property type="protein sequence ID" value="KAL3745582.1"/>
    <property type="molecule type" value="Genomic_DNA"/>
</dbReference>
<evidence type="ECO:0000259" key="1">
    <source>
        <dbReference type="PROSITE" id="PS50104"/>
    </source>
</evidence>
<dbReference type="SUPFAM" id="SSF52200">
    <property type="entry name" value="Toll/Interleukin receptor TIR domain"/>
    <property type="match status" value="1"/>
</dbReference>
<keyword evidence="3" id="KW-1185">Reference proteome</keyword>
<dbReference type="PANTHER" id="PTHR11017:SF570">
    <property type="entry name" value="DISEASE RESISTANCE PROTEIN (TIR-NBS CLASS)-RELATED"/>
    <property type="match status" value="1"/>
</dbReference>
<proteinExistence type="predicted"/>
<dbReference type="PROSITE" id="PS50104">
    <property type="entry name" value="TIR"/>
    <property type="match status" value="1"/>
</dbReference>
<dbReference type="Proteomes" id="UP001634007">
    <property type="component" value="Unassembled WGS sequence"/>
</dbReference>
<reference evidence="2 3" key="1">
    <citation type="submission" date="2024-11" db="EMBL/GenBank/DDBJ databases">
        <title>Chromosome-level genome assembly of Eucalyptus globulus Labill. provides insights into its genome evolution.</title>
        <authorList>
            <person name="Li X."/>
        </authorList>
    </citation>
    <scope>NUCLEOTIDE SEQUENCE [LARGE SCALE GENOMIC DNA]</scope>
    <source>
        <strain evidence="2">CL2024</strain>
        <tissue evidence="2">Fresh tender leaves</tissue>
    </source>
</reference>
<gene>
    <name evidence="2" type="ORF">ACJRO7_014664</name>
</gene>
<dbReference type="PANTHER" id="PTHR11017">
    <property type="entry name" value="LEUCINE-RICH REPEAT-CONTAINING PROTEIN"/>
    <property type="match status" value="1"/>
</dbReference>
<evidence type="ECO:0000313" key="2">
    <source>
        <dbReference type="EMBL" id="KAL3745582.1"/>
    </source>
</evidence>
<dbReference type="InterPro" id="IPR044974">
    <property type="entry name" value="Disease_R_plants"/>
</dbReference>
<feature type="domain" description="TIR" evidence="1">
    <location>
        <begin position="1"/>
        <end position="86"/>
    </location>
</feature>